<dbReference type="InterPro" id="IPR051399">
    <property type="entry name" value="RNA-guided_DNA_endo/Transpos"/>
</dbReference>
<feature type="coiled-coil region" evidence="2">
    <location>
        <begin position="68"/>
        <end position="123"/>
    </location>
</feature>
<evidence type="ECO:0000259" key="3">
    <source>
        <dbReference type="Pfam" id="PF07282"/>
    </source>
</evidence>
<reference evidence="4 5" key="1">
    <citation type="journal article" date="2023" name="Int. J. Syst. Evol. Microbiol.">
        <title>Terrisporobacter hibernicus sp. nov., isolated from bovine faeces in Northern Ireland.</title>
        <authorList>
            <person name="Mitchell M."/>
            <person name="Nguyen S.V."/>
            <person name="Connor M."/>
            <person name="Fairley D.J."/>
            <person name="Donoghue O."/>
            <person name="Marshall H."/>
            <person name="Koolman L."/>
            <person name="McMullan G."/>
            <person name="Schaffer K.E."/>
            <person name="McGrath J.W."/>
            <person name="Fanning S."/>
        </authorList>
    </citation>
    <scope>NUCLEOTIDE SEQUENCE [LARGE SCALE GENOMIC DNA]</scope>
    <source>
        <strain evidence="4 5">MCA3</strain>
    </source>
</reference>
<protein>
    <submittedName>
        <fullName evidence="4">Transposase</fullName>
    </submittedName>
</protein>
<keyword evidence="1" id="KW-0238">DNA-binding</keyword>
<dbReference type="AlphaFoldDB" id="A0AAX2ZGE6"/>
<dbReference type="PANTHER" id="PTHR30405">
    <property type="entry name" value="TRANSPOSASE"/>
    <property type="match status" value="1"/>
</dbReference>
<keyword evidence="5" id="KW-1185">Reference proteome</keyword>
<organism evidence="4 5">
    <name type="scientific">Terrisporobacter hibernicus</name>
    <dbReference type="NCBI Taxonomy" id="2813371"/>
    <lineage>
        <taxon>Bacteria</taxon>
        <taxon>Bacillati</taxon>
        <taxon>Bacillota</taxon>
        <taxon>Clostridia</taxon>
        <taxon>Peptostreptococcales</taxon>
        <taxon>Peptostreptococcaceae</taxon>
        <taxon>Terrisporobacter</taxon>
    </lineage>
</organism>
<dbReference type="Pfam" id="PF07282">
    <property type="entry name" value="Cas12f1-like_TNB"/>
    <property type="match status" value="1"/>
</dbReference>
<dbReference type="Proteomes" id="UP001198983">
    <property type="component" value="Chromosome"/>
</dbReference>
<dbReference type="KEGG" id="tem:JW646_02280"/>
<sequence length="482" mass="56913">MLKIKIECLNREVKNIITTRALKLTIVGDEETRNKQYKYIRNEQYEQYKALNLCMSLLNTHYVLNSYNTGAENKLKNQLEKLQNKIDKNNLELEKEDIKNSKKEKLTKQNMQFKGELIKLQEEYNKASKYRSDVDLAMKDMYIDDLYMAIQNQVTFKNKDFMSLVTQRAKKDFKNCLINGLARGERSLTNYKRNFPLMTRGERWLKFRYKEESDDILIDWIQGITFKVILGSRKNENTTELRHTLHKVITGEYKICDSEMKFDKSNNLMLNLTMDIPVKENTNYIDGRVLGVDLGIKYPAYVCLSDDTYKRMAIGSAQDFIRVREQIRTRRFRLQEQLKMVKGGKGREKKLGALERIKDKERGFVKTYNHMVSKNIVEFAYKNKCEYIHVEDLNKNGFDNAILSKWSYYELKTMIEYKAERKGIKVRYVNPEYTSQKCSKCGHTDKENRQSQEKFKCLNCGFELNADHNASINIARSNDIKK</sequence>
<keyword evidence="2" id="KW-0175">Coiled coil</keyword>
<dbReference type="NCBIfam" id="TIGR01766">
    <property type="entry name" value="IS200/IS605 family accessory protein TnpB-like domain"/>
    <property type="match status" value="1"/>
</dbReference>
<dbReference type="GO" id="GO:0003677">
    <property type="term" value="F:DNA binding"/>
    <property type="evidence" value="ECO:0007669"/>
    <property type="project" value="UniProtKB-KW"/>
</dbReference>
<dbReference type="RefSeq" id="WP_228416434.1">
    <property type="nucleotide sequence ID" value="NZ_CP081135.1"/>
</dbReference>
<dbReference type="NCBIfam" id="NF040570">
    <property type="entry name" value="guided_TnpB"/>
    <property type="match status" value="1"/>
</dbReference>
<accession>A0AAX2ZGE6</accession>
<dbReference type="PANTHER" id="PTHR30405:SF26">
    <property type="entry name" value="TRANSPOSASE, PROBABLY IS605-TNPB FAMILY"/>
    <property type="match status" value="1"/>
</dbReference>
<name>A0AAX2ZGE6_9FIRM</name>
<evidence type="ECO:0000313" key="4">
    <source>
        <dbReference type="EMBL" id="UEL48302.1"/>
    </source>
</evidence>
<evidence type="ECO:0000256" key="2">
    <source>
        <dbReference type="SAM" id="Coils"/>
    </source>
</evidence>
<evidence type="ECO:0000313" key="5">
    <source>
        <dbReference type="Proteomes" id="UP001198983"/>
    </source>
</evidence>
<feature type="domain" description="Cas12f1-like TNB" evidence="3">
    <location>
        <begin position="408"/>
        <end position="474"/>
    </location>
</feature>
<evidence type="ECO:0000256" key="1">
    <source>
        <dbReference type="ARBA" id="ARBA00023125"/>
    </source>
</evidence>
<gene>
    <name evidence="4" type="ORF">JW646_02280</name>
</gene>
<proteinExistence type="predicted"/>
<dbReference type="InterPro" id="IPR010095">
    <property type="entry name" value="Cas12f1-like_TNB"/>
</dbReference>
<dbReference type="SUPFAM" id="SSF57783">
    <property type="entry name" value="Zinc beta-ribbon"/>
    <property type="match status" value="1"/>
</dbReference>
<dbReference type="EMBL" id="CP081135">
    <property type="protein sequence ID" value="UEL48302.1"/>
    <property type="molecule type" value="Genomic_DNA"/>
</dbReference>